<reference evidence="2 3" key="1">
    <citation type="submission" date="2016-11" db="EMBL/GenBank/DDBJ databases">
        <authorList>
            <person name="Jaros S."/>
            <person name="Januszkiewicz K."/>
            <person name="Wedrychowicz H."/>
        </authorList>
    </citation>
    <scope>NUCLEOTIDE SEQUENCE [LARGE SCALE GENOMIC DNA]</scope>
    <source>
        <strain evidence="2 3">DSM 8605</strain>
    </source>
</reference>
<evidence type="ECO:0000313" key="3">
    <source>
        <dbReference type="Proteomes" id="UP000184447"/>
    </source>
</evidence>
<sequence>MNYTQNEKILSITEKTLVIGIDIAKEIQYARAFDYRGIEFSKVQPFENTSHGFKMFEEWAKSVAKENQKKTIIVGLE</sequence>
<evidence type="ECO:0008006" key="4">
    <source>
        <dbReference type="Google" id="ProtNLM"/>
    </source>
</evidence>
<dbReference type="EMBL" id="FQXM01000026">
    <property type="protein sequence ID" value="SHH96620.1"/>
    <property type="molecule type" value="Genomic_DNA"/>
</dbReference>
<gene>
    <name evidence="1" type="ORF">SAMN02745207_03289</name>
    <name evidence="2" type="ORF">SAMN02745207_03478</name>
</gene>
<evidence type="ECO:0000313" key="1">
    <source>
        <dbReference type="EMBL" id="SHH94150.1"/>
    </source>
</evidence>
<keyword evidence="3" id="KW-1185">Reference proteome</keyword>
<proteinExistence type="predicted"/>
<name>A0A1M5X9X0_9CLOT</name>
<dbReference type="STRING" id="1121316.SAMN02745207_03289"/>
<accession>A0A1M5X9X0</accession>
<organism evidence="2 3">
    <name type="scientific">Clostridium grantii DSM 8605</name>
    <dbReference type="NCBI Taxonomy" id="1121316"/>
    <lineage>
        <taxon>Bacteria</taxon>
        <taxon>Bacillati</taxon>
        <taxon>Bacillota</taxon>
        <taxon>Clostridia</taxon>
        <taxon>Eubacteriales</taxon>
        <taxon>Clostridiaceae</taxon>
        <taxon>Clostridium</taxon>
    </lineage>
</organism>
<protein>
    <recommendedName>
        <fullName evidence="4">Transposase</fullName>
    </recommendedName>
</protein>
<dbReference type="Proteomes" id="UP000184447">
    <property type="component" value="Unassembled WGS sequence"/>
</dbReference>
<dbReference type="AlphaFoldDB" id="A0A1M5X9X0"/>
<evidence type="ECO:0000313" key="2">
    <source>
        <dbReference type="EMBL" id="SHH96620.1"/>
    </source>
</evidence>
<feature type="non-terminal residue" evidence="2">
    <location>
        <position position="77"/>
    </location>
</feature>
<dbReference type="EMBL" id="FQXM01000023">
    <property type="protein sequence ID" value="SHH94150.1"/>
    <property type="molecule type" value="Genomic_DNA"/>
</dbReference>